<feature type="region of interest" description="Disordered" evidence="1">
    <location>
        <begin position="44"/>
        <end position="125"/>
    </location>
</feature>
<dbReference type="PANTHER" id="PTHR13007:SF19">
    <property type="entry name" value="PRE-MRNA-SPLICING FACTOR 18"/>
    <property type="match status" value="1"/>
</dbReference>
<dbReference type="GO" id="GO:0046540">
    <property type="term" value="C:U4/U6 x U5 tri-snRNP complex"/>
    <property type="evidence" value="ECO:0007669"/>
    <property type="project" value="TreeGrafter"/>
</dbReference>
<dbReference type="VEuPathDB" id="FungiDB:AB675_8202"/>
<dbReference type="PANTHER" id="PTHR13007">
    <property type="entry name" value="PRE-MRNA SPLICING FACTOR-RELATED"/>
    <property type="match status" value="1"/>
</dbReference>
<accession>A0A0N0NNA2</accession>
<feature type="compositionally biased region" description="Basic and acidic residues" evidence="1">
    <location>
        <begin position="71"/>
        <end position="91"/>
    </location>
</feature>
<dbReference type="Proteomes" id="UP000038010">
    <property type="component" value="Unassembled WGS sequence"/>
</dbReference>
<feature type="domain" description="Pre-mRNA processing factor 4 (PRP4)-like" evidence="2">
    <location>
        <begin position="132"/>
        <end position="159"/>
    </location>
</feature>
<dbReference type="InterPro" id="IPR014906">
    <property type="entry name" value="PRP4-like"/>
</dbReference>
<dbReference type="EMBL" id="LFJN01000010">
    <property type="protein sequence ID" value="KPI41288.1"/>
    <property type="molecule type" value="Genomic_DNA"/>
</dbReference>
<evidence type="ECO:0000313" key="3">
    <source>
        <dbReference type="EMBL" id="KPI41288.1"/>
    </source>
</evidence>
<protein>
    <recommendedName>
        <fullName evidence="2">Pre-mRNA processing factor 4 (PRP4)-like domain-containing protein</fullName>
    </recommendedName>
</protein>
<dbReference type="GO" id="GO:0000350">
    <property type="term" value="P:generation of catalytic spliceosome for second transesterification step"/>
    <property type="evidence" value="ECO:0007669"/>
    <property type="project" value="TreeGrafter"/>
</dbReference>
<comment type="caution">
    <text evidence="3">The sequence shown here is derived from an EMBL/GenBank/DDBJ whole genome shotgun (WGS) entry which is preliminary data.</text>
</comment>
<dbReference type="RefSeq" id="XP_018001251.1">
    <property type="nucleotide sequence ID" value="XM_018148632.1"/>
</dbReference>
<dbReference type="STRING" id="1664694.A0A0N0NNA2"/>
<dbReference type="GO" id="GO:0071021">
    <property type="term" value="C:U2-type post-spliceosomal complex"/>
    <property type="evidence" value="ECO:0007669"/>
    <property type="project" value="TreeGrafter"/>
</dbReference>
<dbReference type="GeneID" id="28740512"/>
<dbReference type="InterPro" id="IPR036285">
    <property type="entry name" value="PRP4-like_sf"/>
</dbReference>
<gene>
    <name evidence="3" type="ORF">AB675_8202</name>
</gene>
<dbReference type="Pfam" id="PF08799">
    <property type="entry name" value="PRP4"/>
    <property type="match status" value="1"/>
</dbReference>
<dbReference type="Gene3D" id="4.10.280.110">
    <property type="entry name" value="Pre-mRNA processing factor 4 domain"/>
    <property type="match status" value="1"/>
</dbReference>
<name>A0A0N0NNA2_9EURO</name>
<dbReference type="InterPro" id="IPR039979">
    <property type="entry name" value="PRPF18"/>
</dbReference>
<dbReference type="GO" id="GO:0005682">
    <property type="term" value="C:U5 snRNP"/>
    <property type="evidence" value="ECO:0007669"/>
    <property type="project" value="TreeGrafter"/>
</dbReference>
<evidence type="ECO:0000313" key="4">
    <source>
        <dbReference type="Proteomes" id="UP000038010"/>
    </source>
</evidence>
<organism evidence="3 4">
    <name type="scientific">Cyphellophora attinorum</name>
    <dbReference type="NCBI Taxonomy" id="1664694"/>
    <lineage>
        <taxon>Eukaryota</taxon>
        <taxon>Fungi</taxon>
        <taxon>Dikarya</taxon>
        <taxon>Ascomycota</taxon>
        <taxon>Pezizomycotina</taxon>
        <taxon>Eurotiomycetes</taxon>
        <taxon>Chaetothyriomycetidae</taxon>
        <taxon>Chaetothyriales</taxon>
        <taxon>Cyphellophoraceae</taxon>
        <taxon>Cyphellophora</taxon>
    </lineage>
</organism>
<dbReference type="AlphaFoldDB" id="A0A0N0NNA2"/>
<reference evidence="3 4" key="1">
    <citation type="submission" date="2015-06" db="EMBL/GenBank/DDBJ databases">
        <title>Draft genome of the ant-associated black yeast Phialophora attae CBS 131958.</title>
        <authorList>
            <person name="Moreno L.F."/>
            <person name="Stielow B.J."/>
            <person name="de Hoog S."/>
            <person name="Vicente V.A."/>
            <person name="Weiss V.A."/>
            <person name="de Vries M."/>
            <person name="Cruz L.M."/>
            <person name="Souza E.M."/>
        </authorList>
    </citation>
    <scope>NUCLEOTIDE SEQUENCE [LARGE SCALE GENOMIC DNA]</scope>
    <source>
        <strain evidence="3 4">CBS 131958</strain>
    </source>
</reference>
<evidence type="ECO:0000256" key="1">
    <source>
        <dbReference type="SAM" id="MobiDB-lite"/>
    </source>
</evidence>
<feature type="compositionally biased region" description="Basic and acidic residues" evidence="1">
    <location>
        <begin position="44"/>
        <end position="56"/>
    </location>
</feature>
<dbReference type="OrthoDB" id="10261918at2759"/>
<feature type="region of interest" description="Disordered" evidence="1">
    <location>
        <begin position="1"/>
        <end position="26"/>
    </location>
</feature>
<dbReference type="SUPFAM" id="SSF47938">
    <property type="entry name" value="Functional domain of the splicing factor Prp18"/>
    <property type="match status" value="1"/>
</dbReference>
<proteinExistence type="predicted"/>
<keyword evidence="4" id="KW-1185">Reference proteome</keyword>
<sequence length="313" mass="35833">MDFKKLMSAQISKSRPVANGENTSSKYLRRAELEAERQARYVEDQQRLAAEKEERLSKKRKLDEEEAEQNAQRELKLQRLAAESKARREAKELEEEQARRRRLGLPPLPENGAEDPSAVPEGFEDVPDDELRLKLRGLHQPASVFAETHSARLHRYYKLVKKEVSRPQLSKGPIPSTLEPVAERDMLIPDSVPAKDKIDDVKFLYRQLASYFTLLLTEWSIMLSQRDEAIQASASGRAAYASYKIVLSDLTPMYRRMESNTIEADLIPPLFIVLCVYFPKLRYAIFEGDRRYGITEDSEDAQTVSAGTESKVQ</sequence>
<dbReference type="SUPFAM" id="SSF158230">
    <property type="entry name" value="PRP4-like"/>
    <property type="match status" value="1"/>
</dbReference>
<evidence type="ECO:0000259" key="2">
    <source>
        <dbReference type="Pfam" id="PF08799"/>
    </source>
</evidence>